<name>D5DK90_PRIM3</name>
<evidence type="ECO:0000313" key="1">
    <source>
        <dbReference type="EMBL" id="ADF40478.1"/>
    </source>
</evidence>
<dbReference type="AlphaFoldDB" id="D5DK90"/>
<dbReference type="KEGG" id="bmd:BMD_3645"/>
<evidence type="ECO:0000313" key="2">
    <source>
        <dbReference type="Proteomes" id="UP000002365"/>
    </source>
</evidence>
<dbReference type="Proteomes" id="UP000002365">
    <property type="component" value="Chromosome"/>
</dbReference>
<dbReference type="EMBL" id="CP001982">
    <property type="protein sequence ID" value="ADF40478.1"/>
    <property type="molecule type" value="Genomic_DNA"/>
</dbReference>
<protein>
    <submittedName>
        <fullName evidence="1">Uncharacterized protein</fullName>
    </submittedName>
</protein>
<gene>
    <name evidence="1" type="ordered locus">BMD_3645</name>
</gene>
<sequence>MISFNRIIKLRDLEIFRVSKNGTIFSYVVIEDTRKPFTEEDKKTRSIMLYGGRRY</sequence>
<reference evidence="1 2" key="1">
    <citation type="journal article" date="2011" name="J. Bacteriol.">
        <title>Genome sequences of the biotechnologically important Bacillus megaterium strains QM B1551 and DSM319.</title>
        <authorList>
            <person name="Eppinger M."/>
            <person name="Bunk B."/>
            <person name="Johns M.A."/>
            <person name="Edirisinghe J.N."/>
            <person name="Kutumbaka K.K."/>
            <person name="Koenig S.S."/>
            <person name="Huot Creasy H."/>
            <person name="Rosovitz M.J."/>
            <person name="Riley D.R."/>
            <person name="Daugherty S."/>
            <person name="Martin M."/>
            <person name="Elbourne L.D."/>
            <person name="Paulsen I."/>
            <person name="Biedendieck R."/>
            <person name="Braun C."/>
            <person name="Grayburn S."/>
            <person name="Dhingra S."/>
            <person name="Lukyanchuk V."/>
            <person name="Ball B."/>
            <person name="Ul-Qamar R."/>
            <person name="Seibel J."/>
            <person name="Bremer E."/>
            <person name="Jahn D."/>
            <person name="Ravel J."/>
            <person name="Vary P.S."/>
        </authorList>
    </citation>
    <scope>NUCLEOTIDE SEQUENCE [LARGE SCALE GENOMIC DNA]</scope>
    <source>
        <strain evidence="2">DSM 319 / IMG 1521</strain>
    </source>
</reference>
<organism evidence="1 2">
    <name type="scientific">Priestia megaterium (strain DSM 319 / IMG 1521)</name>
    <name type="common">Bacillus megaterium</name>
    <dbReference type="NCBI Taxonomy" id="592022"/>
    <lineage>
        <taxon>Bacteria</taxon>
        <taxon>Bacillati</taxon>
        <taxon>Bacillota</taxon>
        <taxon>Bacilli</taxon>
        <taxon>Bacillales</taxon>
        <taxon>Bacillaceae</taxon>
        <taxon>Priestia</taxon>
    </lineage>
</organism>
<proteinExistence type="predicted"/>
<dbReference type="HOGENOM" id="CLU_3022396_0_0_9"/>
<accession>D5DK90</accession>